<organism evidence="1 2">
    <name type="scientific">Rhizophagus irregularis (strain DAOM 181602 / DAOM 197198 / MUCL 43194)</name>
    <name type="common">Arbuscular mycorrhizal fungus</name>
    <name type="synonym">Glomus intraradices</name>
    <dbReference type="NCBI Taxonomy" id="747089"/>
    <lineage>
        <taxon>Eukaryota</taxon>
        <taxon>Fungi</taxon>
        <taxon>Fungi incertae sedis</taxon>
        <taxon>Mucoromycota</taxon>
        <taxon>Glomeromycotina</taxon>
        <taxon>Glomeromycetes</taxon>
        <taxon>Glomerales</taxon>
        <taxon>Glomeraceae</taxon>
        <taxon>Rhizophagus</taxon>
    </lineage>
</organism>
<reference evidence="1 2" key="2">
    <citation type="journal article" date="2018" name="New Phytol.">
        <title>High intraspecific genome diversity in the model arbuscular mycorrhizal symbiont Rhizophagus irregularis.</title>
        <authorList>
            <person name="Chen E.C.H."/>
            <person name="Morin E."/>
            <person name="Beaudet D."/>
            <person name="Noel J."/>
            <person name="Yildirir G."/>
            <person name="Ndikumana S."/>
            <person name="Charron P."/>
            <person name="St-Onge C."/>
            <person name="Giorgi J."/>
            <person name="Kruger M."/>
            <person name="Marton T."/>
            <person name="Ropars J."/>
            <person name="Grigoriev I.V."/>
            <person name="Hainaut M."/>
            <person name="Henrissat B."/>
            <person name="Roux C."/>
            <person name="Martin F."/>
            <person name="Corradi N."/>
        </authorList>
    </citation>
    <scope>NUCLEOTIDE SEQUENCE [LARGE SCALE GENOMIC DNA]</scope>
    <source>
        <strain evidence="1 2">DAOM 197198</strain>
    </source>
</reference>
<reference evidence="1 2" key="1">
    <citation type="journal article" date="2013" name="Proc. Natl. Acad. Sci. U.S.A.">
        <title>Genome of an arbuscular mycorrhizal fungus provides insight into the oldest plant symbiosis.</title>
        <authorList>
            <person name="Tisserant E."/>
            <person name="Malbreil M."/>
            <person name="Kuo A."/>
            <person name="Kohler A."/>
            <person name="Symeonidi A."/>
            <person name="Balestrini R."/>
            <person name="Charron P."/>
            <person name="Duensing N."/>
            <person name="Frei Dit Frey N."/>
            <person name="Gianinazzi-Pearson V."/>
            <person name="Gilbert L.B."/>
            <person name="Handa Y."/>
            <person name="Herr J.R."/>
            <person name="Hijri M."/>
            <person name="Koul R."/>
            <person name="Kawaguchi M."/>
            <person name="Krajinski F."/>
            <person name="Lammers P.J."/>
            <person name="Masclaux F.G."/>
            <person name="Murat C."/>
            <person name="Morin E."/>
            <person name="Ndikumana S."/>
            <person name="Pagni M."/>
            <person name="Petitpierre D."/>
            <person name="Requena N."/>
            <person name="Rosikiewicz P."/>
            <person name="Riley R."/>
            <person name="Saito K."/>
            <person name="San Clemente H."/>
            <person name="Shapiro H."/>
            <person name="van Tuinen D."/>
            <person name="Becard G."/>
            <person name="Bonfante P."/>
            <person name="Paszkowski U."/>
            <person name="Shachar-Hill Y.Y."/>
            <person name="Tuskan G.A."/>
            <person name="Young P.W."/>
            <person name="Sanders I.R."/>
            <person name="Henrissat B."/>
            <person name="Rensing S.A."/>
            <person name="Grigoriev I.V."/>
            <person name="Corradi N."/>
            <person name="Roux C."/>
            <person name="Martin F."/>
        </authorList>
    </citation>
    <scope>NUCLEOTIDE SEQUENCE [LARGE SCALE GENOMIC DNA]</scope>
    <source>
        <strain evidence="1 2">DAOM 197198</strain>
    </source>
</reference>
<gene>
    <name evidence="1" type="ORF">GLOIN_2v1765069</name>
</gene>
<keyword evidence="2" id="KW-1185">Reference proteome</keyword>
<proteinExistence type="predicted"/>
<name>A0A2P4QQ37_RHIID</name>
<dbReference type="EMBL" id="AUPC02000022">
    <property type="protein sequence ID" value="POG79746.1"/>
    <property type="molecule type" value="Genomic_DNA"/>
</dbReference>
<evidence type="ECO:0000313" key="2">
    <source>
        <dbReference type="Proteomes" id="UP000018888"/>
    </source>
</evidence>
<protein>
    <submittedName>
        <fullName evidence="1">Uncharacterized protein</fullName>
    </submittedName>
</protein>
<sequence>MFLRQIPLQLEDILINESDNLYDDNNIFLNIPNDSGDFYNISDDDDDQDTNGEFNEKMYDGSLAAYRDFANIVKHSKFNPKDVLLSLATIKKY</sequence>
<evidence type="ECO:0000313" key="1">
    <source>
        <dbReference type="EMBL" id="POG79746.1"/>
    </source>
</evidence>
<accession>A0A2P4QQ37</accession>
<dbReference type="Proteomes" id="UP000018888">
    <property type="component" value="Unassembled WGS sequence"/>
</dbReference>
<comment type="caution">
    <text evidence="1">The sequence shown here is derived from an EMBL/GenBank/DDBJ whole genome shotgun (WGS) entry which is preliminary data.</text>
</comment>
<dbReference type="AlphaFoldDB" id="A0A2P4QQ37"/>